<comment type="caution">
    <text evidence="13">The sequence shown here is derived from an EMBL/GenBank/DDBJ whole genome shotgun (WGS) entry which is preliminary data.</text>
</comment>
<dbReference type="GO" id="GO:0004674">
    <property type="term" value="F:protein serine/threonine kinase activity"/>
    <property type="evidence" value="ECO:0007669"/>
    <property type="project" value="UniProtKB-KW"/>
</dbReference>
<dbReference type="STRING" id="1688.BCUN_0147"/>
<evidence type="ECO:0000256" key="10">
    <source>
        <dbReference type="SAM" id="Phobius"/>
    </source>
</evidence>
<dbReference type="PANTHER" id="PTHR43289">
    <property type="entry name" value="MITOGEN-ACTIVATED PROTEIN KINASE KINASE KINASE 20-RELATED"/>
    <property type="match status" value="1"/>
</dbReference>
<protein>
    <recommendedName>
        <fullName evidence="1">non-specific serine/threonine protein kinase</fullName>
        <ecNumber evidence="1">2.7.11.1</ecNumber>
    </recommendedName>
</protein>
<dbReference type="SUPFAM" id="SSF56112">
    <property type="entry name" value="Protein kinase-like (PK-like)"/>
    <property type="match status" value="1"/>
</dbReference>
<feature type="transmembrane region" description="Helical" evidence="10">
    <location>
        <begin position="369"/>
        <end position="390"/>
    </location>
</feature>
<dbReference type="CDD" id="cd14014">
    <property type="entry name" value="STKc_PknB_like"/>
    <property type="match status" value="1"/>
</dbReference>
<keyword evidence="3 13" id="KW-0808">Transferase</keyword>
<dbReference type="EC" id="2.7.11.1" evidence="1"/>
<dbReference type="Gene3D" id="3.30.200.20">
    <property type="entry name" value="Phosphorylase Kinase, domain 1"/>
    <property type="match status" value="1"/>
</dbReference>
<organism evidence="13 14">
    <name type="scientific">Bifidobacterium cuniculi</name>
    <dbReference type="NCBI Taxonomy" id="1688"/>
    <lineage>
        <taxon>Bacteria</taxon>
        <taxon>Bacillati</taxon>
        <taxon>Actinomycetota</taxon>
        <taxon>Actinomycetes</taxon>
        <taxon>Bifidobacteriales</taxon>
        <taxon>Bifidobacteriaceae</taxon>
        <taxon>Bifidobacterium</taxon>
    </lineage>
</organism>
<dbReference type="InterPro" id="IPR005543">
    <property type="entry name" value="PASTA_dom"/>
</dbReference>
<keyword evidence="5 13" id="KW-0418">Kinase</keyword>
<proteinExistence type="predicted"/>
<dbReference type="AlphaFoldDB" id="A0A087B3Q2"/>
<name>A0A087B3Q2_9BIFI</name>
<dbReference type="SMART" id="SM00740">
    <property type="entry name" value="PASTA"/>
    <property type="match status" value="4"/>
</dbReference>
<dbReference type="Pfam" id="PF03793">
    <property type="entry name" value="PASTA"/>
    <property type="match status" value="4"/>
</dbReference>
<dbReference type="InterPro" id="IPR000719">
    <property type="entry name" value="Prot_kinase_dom"/>
</dbReference>
<evidence type="ECO:0000256" key="9">
    <source>
        <dbReference type="SAM" id="MobiDB-lite"/>
    </source>
</evidence>
<keyword evidence="10" id="KW-1133">Transmembrane helix</keyword>
<evidence type="ECO:0000256" key="4">
    <source>
        <dbReference type="ARBA" id="ARBA00022741"/>
    </source>
</evidence>
<evidence type="ECO:0000313" key="13">
    <source>
        <dbReference type="EMBL" id="KFI65652.1"/>
    </source>
</evidence>
<dbReference type="eggNOG" id="COG2815">
    <property type="taxonomic scope" value="Bacteria"/>
</dbReference>
<evidence type="ECO:0000256" key="5">
    <source>
        <dbReference type="ARBA" id="ARBA00022777"/>
    </source>
</evidence>
<feature type="region of interest" description="Disordered" evidence="9">
    <location>
        <begin position="301"/>
        <end position="361"/>
    </location>
</feature>
<evidence type="ECO:0000256" key="2">
    <source>
        <dbReference type="ARBA" id="ARBA00022527"/>
    </source>
</evidence>
<feature type="domain" description="PASTA" evidence="12">
    <location>
        <begin position="611"/>
        <end position="680"/>
    </location>
</feature>
<reference evidence="13 14" key="1">
    <citation type="submission" date="2014-03" db="EMBL/GenBank/DDBJ databases">
        <title>Genomics of Bifidobacteria.</title>
        <authorList>
            <person name="Ventura M."/>
            <person name="Milani C."/>
            <person name="Lugli G.A."/>
        </authorList>
    </citation>
    <scope>NUCLEOTIDE SEQUENCE [LARGE SCALE GENOMIC DNA]</scope>
    <source>
        <strain evidence="13 14">LMG 10738</strain>
    </source>
</reference>
<feature type="compositionally biased region" description="Basic and acidic residues" evidence="9">
    <location>
        <begin position="306"/>
        <end position="315"/>
    </location>
</feature>
<dbReference type="Proteomes" id="UP000029067">
    <property type="component" value="Unassembled WGS sequence"/>
</dbReference>
<dbReference type="Gene3D" id="1.10.510.10">
    <property type="entry name" value="Transferase(Phosphotransferase) domain 1"/>
    <property type="match status" value="1"/>
</dbReference>
<keyword evidence="2 13" id="KW-0723">Serine/threonine-protein kinase</keyword>
<comment type="catalytic activity">
    <reaction evidence="7">
        <text>L-threonyl-[protein] + ATP = O-phospho-L-threonyl-[protein] + ADP + H(+)</text>
        <dbReference type="Rhea" id="RHEA:46608"/>
        <dbReference type="Rhea" id="RHEA-COMP:11060"/>
        <dbReference type="Rhea" id="RHEA-COMP:11605"/>
        <dbReference type="ChEBI" id="CHEBI:15378"/>
        <dbReference type="ChEBI" id="CHEBI:30013"/>
        <dbReference type="ChEBI" id="CHEBI:30616"/>
        <dbReference type="ChEBI" id="CHEBI:61977"/>
        <dbReference type="ChEBI" id="CHEBI:456216"/>
        <dbReference type="EC" id="2.7.11.1"/>
    </reaction>
</comment>
<dbReference type="PROSITE" id="PS00108">
    <property type="entry name" value="PROTEIN_KINASE_ST"/>
    <property type="match status" value="1"/>
</dbReference>
<sequence>MQDEGHDGTSMNEASRMYRDRLVDGRYRIIDKIADGGMASVYRAEDTRLDREVALKVMHAQYTQGPDRDRFVQRFHREAKSAAAIANPHVVQVYDTGCDTSQDPGIDYLVMEYVHGVNLRYELRRKHRFSVRETLRIVGEVLAGLAAAHRSGIVHRDVKPENVLINDRGRVQITDFGLAKATSQATLSTTTTLMGTASYLAPEMIEHNQATPQGDCYSVGIMAWEMLTGRLPFQADNPTTIIYKHVHENVPSLSSVCPGIDPRVSRFVSDLTARDIHGRPGNAQAALEQLRQLMASLTPGQLSYRYDPDAPRPTRQDPGSTTVYPLGLLDSIPSGQPDSQPTQATTSMAANQAPTIAQPRNADRRKRGILIGAGAAGAAVLLGLGTWLYFAGPGSYVTMPRPTDLSCPSNAACAITGVPWDGYEAMLKQAGIPYTTMEQYDDDLAAGTIIATDPADVGDKVNKRTGQAVKVIVSRGVKQATVPQDIMDVDDPVEALRKAGFDKVTQEDEEWSATVPAGRATYVSEDPGATLDHDTPITVVVSKGPMAVSMPDVVGMSETGAVSELENRNLTVEVNQEYSDTMAEGKVIGASADAGASLHWGDTVTLTVSRGPEEITMPKVTGLGQEEAKATLEELGFQVEVGKTFSLSPSDTVVSQDPEAGTTVRLRDRDGNPTVVTLKIPWF</sequence>
<keyword evidence="4" id="KW-0547">Nucleotide-binding</keyword>
<keyword evidence="6" id="KW-0067">ATP-binding</keyword>
<dbReference type="eggNOG" id="COG0515">
    <property type="taxonomic scope" value="Bacteria"/>
</dbReference>
<feature type="compositionally biased region" description="Polar residues" evidence="9">
    <location>
        <begin position="333"/>
        <end position="355"/>
    </location>
</feature>
<dbReference type="CDD" id="cd06577">
    <property type="entry name" value="PASTA_pknB"/>
    <property type="match status" value="4"/>
</dbReference>
<dbReference type="PROSITE" id="PS50011">
    <property type="entry name" value="PROTEIN_KINASE_DOM"/>
    <property type="match status" value="1"/>
</dbReference>
<dbReference type="GO" id="GO:0106310">
    <property type="term" value="F:protein serine kinase activity"/>
    <property type="evidence" value="ECO:0007669"/>
    <property type="project" value="RHEA"/>
</dbReference>
<evidence type="ECO:0000313" key="14">
    <source>
        <dbReference type="Proteomes" id="UP000029067"/>
    </source>
</evidence>
<dbReference type="InterPro" id="IPR008271">
    <property type="entry name" value="Ser/Thr_kinase_AS"/>
</dbReference>
<gene>
    <name evidence="13" type="ORF">BCUN_0147</name>
</gene>
<evidence type="ECO:0000256" key="3">
    <source>
        <dbReference type="ARBA" id="ARBA00022679"/>
    </source>
</evidence>
<keyword evidence="10" id="KW-0812">Transmembrane</keyword>
<dbReference type="EMBL" id="JGYV01000001">
    <property type="protein sequence ID" value="KFI65652.1"/>
    <property type="molecule type" value="Genomic_DNA"/>
</dbReference>
<evidence type="ECO:0000256" key="8">
    <source>
        <dbReference type="ARBA" id="ARBA00048679"/>
    </source>
</evidence>
<keyword evidence="10" id="KW-0472">Membrane</keyword>
<evidence type="ECO:0000256" key="6">
    <source>
        <dbReference type="ARBA" id="ARBA00022840"/>
    </source>
</evidence>
<keyword evidence="14" id="KW-1185">Reference proteome</keyword>
<dbReference type="FunFam" id="3.30.200.20:FF:000035">
    <property type="entry name" value="Serine/threonine protein kinase Stk1"/>
    <property type="match status" value="1"/>
</dbReference>
<evidence type="ECO:0000259" key="11">
    <source>
        <dbReference type="PROSITE" id="PS50011"/>
    </source>
</evidence>
<comment type="catalytic activity">
    <reaction evidence="8">
        <text>L-seryl-[protein] + ATP = O-phospho-L-seryl-[protein] + ADP + H(+)</text>
        <dbReference type="Rhea" id="RHEA:17989"/>
        <dbReference type="Rhea" id="RHEA-COMP:9863"/>
        <dbReference type="Rhea" id="RHEA-COMP:11604"/>
        <dbReference type="ChEBI" id="CHEBI:15378"/>
        <dbReference type="ChEBI" id="CHEBI:29999"/>
        <dbReference type="ChEBI" id="CHEBI:30616"/>
        <dbReference type="ChEBI" id="CHEBI:83421"/>
        <dbReference type="ChEBI" id="CHEBI:456216"/>
        <dbReference type="EC" id="2.7.11.1"/>
    </reaction>
</comment>
<dbReference type="Pfam" id="PF00069">
    <property type="entry name" value="Pkinase"/>
    <property type="match status" value="1"/>
</dbReference>
<evidence type="ECO:0000259" key="12">
    <source>
        <dbReference type="PROSITE" id="PS51178"/>
    </source>
</evidence>
<accession>A0A087B3Q2</accession>
<dbReference type="GO" id="GO:0005524">
    <property type="term" value="F:ATP binding"/>
    <property type="evidence" value="ECO:0007669"/>
    <property type="project" value="UniProtKB-KW"/>
</dbReference>
<dbReference type="SMART" id="SM00220">
    <property type="entry name" value="S_TKc"/>
    <property type="match status" value="1"/>
</dbReference>
<evidence type="ECO:0000256" key="1">
    <source>
        <dbReference type="ARBA" id="ARBA00012513"/>
    </source>
</evidence>
<feature type="domain" description="PASTA" evidence="12">
    <location>
        <begin position="544"/>
        <end position="610"/>
    </location>
</feature>
<dbReference type="InterPro" id="IPR011009">
    <property type="entry name" value="Kinase-like_dom_sf"/>
</dbReference>
<feature type="domain" description="Protein kinase" evidence="11">
    <location>
        <begin position="27"/>
        <end position="294"/>
    </location>
</feature>
<dbReference type="PROSITE" id="PS51178">
    <property type="entry name" value="PASTA"/>
    <property type="match status" value="2"/>
</dbReference>
<evidence type="ECO:0000256" key="7">
    <source>
        <dbReference type="ARBA" id="ARBA00047899"/>
    </source>
</evidence>
<dbReference type="PANTHER" id="PTHR43289:SF34">
    <property type="entry name" value="SERINE_THREONINE-PROTEIN KINASE YBDM-RELATED"/>
    <property type="match status" value="1"/>
</dbReference>
<dbReference type="Gene3D" id="3.30.10.20">
    <property type="match status" value="4"/>
</dbReference>